<evidence type="ECO:0000256" key="1">
    <source>
        <dbReference type="SAM" id="MobiDB-lite"/>
    </source>
</evidence>
<evidence type="ECO:0000256" key="2">
    <source>
        <dbReference type="SAM" id="SignalP"/>
    </source>
</evidence>
<gene>
    <name evidence="3" type="ORF">SeMB42_g04952</name>
</gene>
<dbReference type="Proteomes" id="UP000317494">
    <property type="component" value="Unassembled WGS sequence"/>
</dbReference>
<accession>A0A507CUR2</accession>
<name>A0A507CUR2_9FUNG</name>
<keyword evidence="2" id="KW-0732">Signal</keyword>
<dbReference type="PROSITE" id="PS51257">
    <property type="entry name" value="PROKAR_LIPOPROTEIN"/>
    <property type="match status" value="1"/>
</dbReference>
<reference evidence="3 4" key="1">
    <citation type="journal article" date="2019" name="Sci. Rep.">
        <title>Comparative genomics of chytrid fungi reveal insights into the obligate biotrophic and pathogenic lifestyle of Synchytrium endobioticum.</title>
        <authorList>
            <person name="van de Vossenberg B.T.L.H."/>
            <person name="Warris S."/>
            <person name="Nguyen H.D.T."/>
            <person name="van Gent-Pelzer M.P.E."/>
            <person name="Joly D.L."/>
            <person name="van de Geest H.C."/>
            <person name="Bonants P.J.M."/>
            <person name="Smith D.S."/>
            <person name="Levesque C.A."/>
            <person name="van der Lee T.A.J."/>
        </authorList>
    </citation>
    <scope>NUCLEOTIDE SEQUENCE [LARGE SCALE GENOMIC DNA]</scope>
    <source>
        <strain evidence="3 4">MB42</strain>
    </source>
</reference>
<organism evidence="3 4">
    <name type="scientific">Synchytrium endobioticum</name>
    <dbReference type="NCBI Taxonomy" id="286115"/>
    <lineage>
        <taxon>Eukaryota</taxon>
        <taxon>Fungi</taxon>
        <taxon>Fungi incertae sedis</taxon>
        <taxon>Chytridiomycota</taxon>
        <taxon>Chytridiomycota incertae sedis</taxon>
        <taxon>Chytridiomycetes</taxon>
        <taxon>Synchytriales</taxon>
        <taxon>Synchytriaceae</taxon>
        <taxon>Synchytrium</taxon>
    </lineage>
</organism>
<feature type="chain" id="PRO_5021325502" evidence="2">
    <location>
        <begin position="21"/>
        <end position="746"/>
    </location>
</feature>
<sequence length="746" mass="85141">MSIRFIIVYLLFQLFHHGFAGGCFGTPKATNTMIEQHAEVADAMIEQHAEVTDAMMKKHTEALRAERWEFKTYGPREKGKDRWLKVEHLSTVLSELPWNHSDDAFKLVSLVIEHMMKPEDPSFPSVNVRLPTAETSQVELEFYWEAVELTSLLLQGMTQGGAFLQAREPTTILTAEKQVLVLKQKYWRELRKLVRDAMFGPSPAIKYLPGQAVDWISMNTLILSEIVRGAKALYFLKHSDYSPVSSFTECHVFLNDLRTSTPAGRLYWSPHFECPEHLLYRELYSHMIAQREDFIGNACSRFLEERRKFAPRPDPRVIWELNEAIGNIKKYRKFRMEDFSSYKIKKSQYYFTMPENVQGYLQRVTSEIVKLKEEMGRNDYHWEDAVAKVSKIVAASPRPLDFVPQDLGLPFKITPLFEQLPLPENEHLQELSPYLAFAREYHLLLLWQCLYELFLLQWFKNMFATKLMPGNLGFTSEQVNGAITEMADKAEFSHSTFDAYEKVAGGPDDQPHPSRLSDEEKEQCLGLIVRGRNHLVGTWKDILEKKVNEYIMYVERALKNVKNFDTSAGVDSLDYIQHVDGIPPQVHHLISAYPVPENLQPSYLKLATRLHRLVVDRLYKAATSSKLWNYLQVRSQVFAAYEKAATNVDVGVLPDMRGYSLGQMGSPSTLAARDQVSPNTVAQRDILDPGSSIYSGPYGSIEYGLGTRSRADFEGGSSSGGSPNSRNRFVGGRSDVGDWSGFEHLG</sequence>
<feature type="region of interest" description="Disordered" evidence="1">
    <location>
        <begin position="712"/>
        <end position="746"/>
    </location>
</feature>
<dbReference type="VEuPathDB" id="FungiDB:SeMB42_g04952"/>
<keyword evidence="4" id="KW-1185">Reference proteome</keyword>
<evidence type="ECO:0000313" key="4">
    <source>
        <dbReference type="Proteomes" id="UP000317494"/>
    </source>
</evidence>
<protein>
    <submittedName>
        <fullName evidence="3">Uncharacterized protein</fullName>
    </submittedName>
</protein>
<dbReference type="EMBL" id="QEAN01000217">
    <property type="protein sequence ID" value="TPX42903.1"/>
    <property type="molecule type" value="Genomic_DNA"/>
</dbReference>
<evidence type="ECO:0000313" key="3">
    <source>
        <dbReference type="EMBL" id="TPX42903.1"/>
    </source>
</evidence>
<feature type="signal peptide" evidence="2">
    <location>
        <begin position="1"/>
        <end position="20"/>
    </location>
</feature>
<dbReference type="AlphaFoldDB" id="A0A507CUR2"/>
<proteinExistence type="predicted"/>
<comment type="caution">
    <text evidence="3">The sequence shown here is derived from an EMBL/GenBank/DDBJ whole genome shotgun (WGS) entry which is preliminary data.</text>
</comment>